<dbReference type="PIRSF" id="PIRSF016702">
    <property type="entry name" value="DNA_bp_PD1"/>
    <property type="match status" value="1"/>
</dbReference>
<dbReference type="InterPro" id="IPR005175">
    <property type="entry name" value="PPC_dom"/>
</dbReference>
<evidence type="ECO:0000259" key="1">
    <source>
        <dbReference type="PROSITE" id="PS51742"/>
    </source>
</evidence>
<accession>A0A1E3VFA2</accession>
<dbReference type="PROSITE" id="PS51742">
    <property type="entry name" value="PPC"/>
    <property type="match status" value="1"/>
</dbReference>
<proteinExistence type="predicted"/>
<dbReference type="EMBL" id="LYBW01000049">
    <property type="protein sequence ID" value="ODR92117.1"/>
    <property type="molecule type" value="Genomic_DNA"/>
</dbReference>
<dbReference type="PANTHER" id="PTHR34988:SF1">
    <property type="entry name" value="DNA-BINDING PROTEIN"/>
    <property type="match status" value="1"/>
</dbReference>
<evidence type="ECO:0000313" key="3">
    <source>
        <dbReference type="Proteomes" id="UP000094342"/>
    </source>
</evidence>
<sequence length="147" mass="16092">MQSKLLAGNDGQRTFALVLETGDRVMACLSDFAEREQLSASQFSAIGAFSDAEMRYFDWEAKTYLRIPVHEQVEVATLNGDVALAPDGKRAIHIHAVLGRRDGSAIAGHLAEAHVRPTLEIVLTESPAHLRKKHDPETGLTLIHPEA</sequence>
<name>A0A1E3VFA2_9HYPH</name>
<organism evidence="2 3">
    <name type="scientific">Sinorhizobium alkalisoli</name>
    <dbReference type="NCBI Taxonomy" id="1752398"/>
    <lineage>
        <taxon>Bacteria</taxon>
        <taxon>Pseudomonadati</taxon>
        <taxon>Pseudomonadota</taxon>
        <taxon>Alphaproteobacteria</taxon>
        <taxon>Hyphomicrobiales</taxon>
        <taxon>Rhizobiaceae</taxon>
        <taxon>Sinorhizobium/Ensifer group</taxon>
        <taxon>Sinorhizobium</taxon>
    </lineage>
</organism>
<dbReference type="SUPFAM" id="SSF117856">
    <property type="entry name" value="AF0104/ALDC/Ptd012-like"/>
    <property type="match status" value="1"/>
</dbReference>
<keyword evidence="3" id="KW-1185">Reference proteome</keyword>
<dbReference type="AlphaFoldDB" id="A0A1E3VFA2"/>
<comment type="caution">
    <text evidence="2">The sequence shown here is derived from an EMBL/GenBank/DDBJ whole genome shotgun (WGS) entry which is preliminary data.</text>
</comment>
<dbReference type="InterPro" id="IPR025707">
    <property type="entry name" value="DNA_bp_PD1"/>
</dbReference>
<dbReference type="STRING" id="1752398.A8M32_06695"/>
<feature type="domain" description="PPC" evidence="1">
    <location>
        <begin position="8"/>
        <end position="146"/>
    </location>
</feature>
<dbReference type="CDD" id="cd11378">
    <property type="entry name" value="DUF296"/>
    <property type="match status" value="1"/>
</dbReference>
<reference evidence="3" key="1">
    <citation type="submission" date="2016-05" db="EMBL/GenBank/DDBJ databases">
        <authorList>
            <person name="Li Y."/>
        </authorList>
    </citation>
    <scope>NUCLEOTIDE SEQUENCE [LARGE SCALE GENOMIC DNA]</scope>
    <source>
        <strain evidence="3">YIC4027</strain>
    </source>
</reference>
<gene>
    <name evidence="2" type="ORF">A8M32_06695</name>
</gene>
<dbReference type="OrthoDB" id="9798999at2"/>
<evidence type="ECO:0000313" key="2">
    <source>
        <dbReference type="EMBL" id="ODR92117.1"/>
    </source>
</evidence>
<dbReference type="RefSeq" id="WP_069457634.1">
    <property type="nucleotide sequence ID" value="NZ_LYBW01000049.1"/>
</dbReference>
<dbReference type="PANTHER" id="PTHR34988">
    <property type="entry name" value="PROTEIN, PUTATIVE-RELATED"/>
    <property type="match status" value="1"/>
</dbReference>
<dbReference type="Proteomes" id="UP000094342">
    <property type="component" value="Unassembled WGS sequence"/>
</dbReference>
<protein>
    <recommendedName>
        <fullName evidence="1">PPC domain-containing protein</fullName>
    </recommendedName>
</protein>
<dbReference type="Gene3D" id="3.30.1330.80">
    <property type="entry name" value="Hypothetical protein, similar to alpha- acetolactate decarboxylase, domain 2"/>
    <property type="match status" value="1"/>
</dbReference>
<dbReference type="Pfam" id="PF03479">
    <property type="entry name" value="PCC"/>
    <property type="match status" value="1"/>
</dbReference>